<dbReference type="AlphaFoldDB" id="A0A5B0NU92"/>
<evidence type="ECO:0000313" key="2">
    <source>
        <dbReference type="EMBL" id="KAA1092084.1"/>
    </source>
</evidence>
<dbReference type="EMBL" id="VDEP01000378">
    <property type="protein sequence ID" value="KAA1092084.1"/>
    <property type="molecule type" value="Genomic_DNA"/>
</dbReference>
<dbReference type="Proteomes" id="UP000325313">
    <property type="component" value="Unassembled WGS sequence"/>
</dbReference>
<feature type="region of interest" description="Disordered" evidence="1">
    <location>
        <begin position="75"/>
        <end position="112"/>
    </location>
</feature>
<reference evidence="2 3" key="1">
    <citation type="submission" date="2019-05" db="EMBL/GenBank/DDBJ databases">
        <title>Emergence of the Ug99 lineage of the wheat stem rust pathogen through somatic hybridization.</title>
        <authorList>
            <person name="Li F."/>
            <person name="Upadhyaya N.M."/>
            <person name="Sperschneider J."/>
            <person name="Matny O."/>
            <person name="Nguyen-Phuc H."/>
            <person name="Mago R."/>
            <person name="Raley C."/>
            <person name="Miller M.E."/>
            <person name="Silverstein K.A.T."/>
            <person name="Henningsen E."/>
            <person name="Hirsch C.D."/>
            <person name="Visser B."/>
            <person name="Pretorius Z.A."/>
            <person name="Steffenson B.J."/>
            <person name="Schwessinger B."/>
            <person name="Dodds P.N."/>
            <person name="Figueroa M."/>
        </authorList>
    </citation>
    <scope>NUCLEOTIDE SEQUENCE [LARGE SCALE GENOMIC DNA]</scope>
    <source>
        <strain evidence="2 3">Ug99</strain>
    </source>
</reference>
<protein>
    <submittedName>
        <fullName evidence="2">Uncharacterized protein</fullName>
    </submittedName>
</protein>
<accession>A0A5B0NU92</accession>
<evidence type="ECO:0000256" key="1">
    <source>
        <dbReference type="SAM" id="MobiDB-lite"/>
    </source>
</evidence>
<comment type="caution">
    <text evidence="2">The sequence shown here is derived from an EMBL/GenBank/DDBJ whole genome shotgun (WGS) entry which is preliminary data.</text>
</comment>
<name>A0A5B0NU92_PUCGR</name>
<evidence type="ECO:0000313" key="3">
    <source>
        <dbReference type="Proteomes" id="UP000325313"/>
    </source>
</evidence>
<feature type="compositionally biased region" description="Basic and acidic residues" evidence="1">
    <location>
        <begin position="77"/>
        <end position="90"/>
    </location>
</feature>
<gene>
    <name evidence="2" type="ORF">PGTUg99_016296</name>
</gene>
<feature type="compositionally biased region" description="Polar residues" evidence="1">
    <location>
        <begin position="98"/>
        <end position="112"/>
    </location>
</feature>
<organism evidence="2 3">
    <name type="scientific">Puccinia graminis f. sp. tritici</name>
    <dbReference type="NCBI Taxonomy" id="56615"/>
    <lineage>
        <taxon>Eukaryota</taxon>
        <taxon>Fungi</taxon>
        <taxon>Dikarya</taxon>
        <taxon>Basidiomycota</taxon>
        <taxon>Pucciniomycotina</taxon>
        <taxon>Pucciniomycetes</taxon>
        <taxon>Pucciniales</taxon>
        <taxon>Pucciniaceae</taxon>
        <taxon>Puccinia</taxon>
    </lineage>
</organism>
<proteinExistence type="predicted"/>
<sequence>MMTTITLLLVGIIRTSDVVKSPHWRGVSTWLTTVAGTWAAIPVASQCWRLYQEQLGRTPKTLSNPNDADVIGVSARKSRDPSRPAHHGAETLELQVEPNPNASSLTNRYEEA</sequence>